<evidence type="ECO:0000256" key="3">
    <source>
        <dbReference type="ARBA" id="ARBA00015203"/>
    </source>
</evidence>
<gene>
    <name evidence="14" type="primary">LOC101786734</name>
</gene>
<evidence type="ECO:0000256" key="6">
    <source>
        <dbReference type="ARBA" id="ARBA00022786"/>
    </source>
</evidence>
<dbReference type="GO" id="GO:0045116">
    <property type="term" value="P:protein neddylation"/>
    <property type="evidence" value="ECO:0000318"/>
    <property type="project" value="GO_Central"/>
</dbReference>
<protein>
    <recommendedName>
        <fullName evidence="3 11">NEDD8-activating enzyme E1 catalytic subunit</fullName>
        <ecNumber evidence="8 11">6.2.1.64</ecNumber>
    </recommendedName>
</protein>
<evidence type="ECO:0000256" key="9">
    <source>
        <dbReference type="ARBA" id="ARBA00024626"/>
    </source>
</evidence>
<feature type="domain" description="E2 binding" evidence="13">
    <location>
        <begin position="412"/>
        <end position="503"/>
    </location>
</feature>
<dbReference type="CDD" id="cd01488">
    <property type="entry name" value="Uba3_RUB"/>
    <property type="match status" value="1"/>
</dbReference>
<dbReference type="AlphaFoldDB" id="K3XGP2"/>
<proteinExistence type="inferred from homology"/>
<keyword evidence="7 11" id="KW-0067">ATP-binding</keyword>
<feature type="region of interest" description="Disordered" evidence="12">
    <location>
        <begin position="48"/>
        <end position="75"/>
    </location>
</feature>
<dbReference type="InterPro" id="IPR030468">
    <property type="entry name" value="Uba3_N"/>
</dbReference>
<dbReference type="Pfam" id="PF08825">
    <property type="entry name" value="E2_bind"/>
    <property type="match status" value="1"/>
</dbReference>
<dbReference type="EnsemblPlants" id="KQL03693">
    <property type="protein sequence ID" value="KQL03693"/>
    <property type="gene ID" value="SETIT_001063mg"/>
</dbReference>
<dbReference type="InterPro" id="IPR033127">
    <property type="entry name" value="UBQ-activ_enz_E1_Cys_AS"/>
</dbReference>
<evidence type="ECO:0000256" key="7">
    <source>
        <dbReference type="ARBA" id="ARBA00022840"/>
    </source>
</evidence>
<keyword evidence="5 11" id="KW-0547">Nucleotide-binding</keyword>
<dbReference type="EMBL" id="AGNK02002787">
    <property type="status" value="NOT_ANNOTATED_CDS"/>
    <property type="molecule type" value="Genomic_DNA"/>
</dbReference>
<evidence type="ECO:0000313" key="15">
    <source>
        <dbReference type="Proteomes" id="UP000004995"/>
    </source>
</evidence>
<dbReference type="PROSITE" id="PS00865">
    <property type="entry name" value="UBIQUITIN_ACTIVAT_2"/>
    <property type="match status" value="1"/>
</dbReference>
<dbReference type="UniPathway" id="UPA00885"/>
<dbReference type="InterPro" id="IPR000594">
    <property type="entry name" value="ThiF_NAD_FAD-bd"/>
</dbReference>
<dbReference type="PANTHER" id="PTHR10953:SF6">
    <property type="entry name" value="NEDD8-ACTIVATING ENZYME E1 CATALYTIC SUBUNIT"/>
    <property type="match status" value="1"/>
</dbReference>
<dbReference type="HOGENOM" id="CLU_013325_13_1_1"/>
<dbReference type="Proteomes" id="UP000004995">
    <property type="component" value="Unassembled WGS sequence"/>
</dbReference>
<evidence type="ECO:0000256" key="4">
    <source>
        <dbReference type="ARBA" id="ARBA00022598"/>
    </source>
</evidence>
<reference evidence="15" key="1">
    <citation type="journal article" date="2012" name="Nat. Biotechnol.">
        <title>Reference genome sequence of the model plant Setaria.</title>
        <authorList>
            <person name="Bennetzen J.L."/>
            <person name="Schmutz J."/>
            <person name="Wang H."/>
            <person name="Percifield R."/>
            <person name="Hawkins J."/>
            <person name="Pontaroli A.C."/>
            <person name="Estep M."/>
            <person name="Feng L."/>
            <person name="Vaughn J.N."/>
            <person name="Grimwood J."/>
            <person name="Jenkins J."/>
            <person name="Barry K."/>
            <person name="Lindquist E."/>
            <person name="Hellsten U."/>
            <person name="Deshpande S."/>
            <person name="Wang X."/>
            <person name="Wu X."/>
            <person name="Mitros T."/>
            <person name="Triplett J."/>
            <person name="Yang X."/>
            <person name="Ye C.Y."/>
            <person name="Mauro-Herrera M."/>
            <person name="Wang L."/>
            <person name="Li P."/>
            <person name="Sharma M."/>
            <person name="Sharma R."/>
            <person name="Ronald P.C."/>
            <person name="Panaud O."/>
            <person name="Kellogg E.A."/>
            <person name="Brutnell T.P."/>
            <person name="Doust A.N."/>
            <person name="Tuskan G.A."/>
            <person name="Rokhsar D."/>
            <person name="Devos K.M."/>
        </authorList>
    </citation>
    <scope>NUCLEOTIDE SEQUENCE [LARGE SCALE GENOMIC DNA]</scope>
    <source>
        <strain evidence="15">cv. Yugu1</strain>
    </source>
</reference>
<dbReference type="Gene3D" id="3.10.290.20">
    <property type="entry name" value="Ubiquitin-like 2 activating enzyme e1b. Chain: B, domain 3"/>
    <property type="match status" value="1"/>
</dbReference>
<dbReference type="STRING" id="4555.K3XGP2"/>
<dbReference type="PANTHER" id="PTHR10953">
    <property type="entry name" value="UBIQUITIN-ACTIVATING ENZYME E1"/>
    <property type="match status" value="1"/>
</dbReference>
<evidence type="ECO:0000256" key="12">
    <source>
        <dbReference type="SAM" id="MobiDB-lite"/>
    </source>
</evidence>
<evidence type="ECO:0000313" key="14">
    <source>
        <dbReference type="EnsemblPlants" id="KQL03693"/>
    </source>
</evidence>
<dbReference type="eggNOG" id="KOG2015">
    <property type="taxonomic scope" value="Eukaryota"/>
</dbReference>
<dbReference type="GO" id="GO:0005524">
    <property type="term" value="F:ATP binding"/>
    <property type="evidence" value="ECO:0007669"/>
    <property type="project" value="UniProtKB-UniRule"/>
</dbReference>
<evidence type="ECO:0000256" key="10">
    <source>
        <dbReference type="PROSITE-ProRule" id="PRU10132"/>
    </source>
</evidence>
<dbReference type="GO" id="GO:0019781">
    <property type="term" value="F:NEDD8 activating enzyme activity"/>
    <property type="evidence" value="ECO:0000318"/>
    <property type="project" value="GO_Central"/>
</dbReference>
<evidence type="ECO:0000259" key="13">
    <source>
        <dbReference type="SMART" id="SM01181"/>
    </source>
</evidence>
<reference evidence="14" key="2">
    <citation type="submission" date="2018-08" db="UniProtKB">
        <authorList>
            <consortium name="EnsemblPlants"/>
        </authorList>
    </citation>
    <scope>IDENTIFICATION</scope>
    <source>
        <strain evidence="14">Yugu1</strain>
    </source>
</reference>
<evidence type="ECO:0000256" key="1">
    <source>
        <dbReference type="ARBA" id="ARBA00005032"/>
    </source>
</evidence>
<comment type="similarity">
    <text evidence="2 11">Belongs to the ubiquitin-activating E1 family. UBA3 subfamily.</text>
</comment>
<accession>K3XGP2</accession>
<evidence type="ECO:0000256" key="2">
    <source>
        <dbReference type="ARBA" id="ARBA00006310"/>
    </source>
</evidence>
<dbReference type="InterPro" id="IPR045886">
    <property type="entry name" value="ThiF/MoeB/HesA"/>
</dbReference>
<dbReference type="Gramene" id="KQL03693">
    <property type="protein sequence ID" value="KQL03693"/>
    <property type="gene ID" value="SETIT_001063mg"/>
</dbReference>
<dbReference type="InterPro" id="IPR035985">
    <property type="entry name" value="Ubiquitin-activating_enz"/>
</dbReference>
<dbReference type="Pfam" id="PF00899">
    <property type="entry name" value="ThiF"/>
    <property type="match status" value="1"/>
</dbReference>
<dbReference type="InterPro" id="IPR023318">
    <property type="entry name" value="Ub_act_enz_dom_a_sf"/>
</dbReference>
<dbReference type="SUPFAM" id="SSF69572">
    <property type="entry name" value="Activating enzymes of the ubiquitin-like proteins"/>
    <property type="match status" value="1"/>
</dbReference>
<dbReference type="FunFam" id="1.10.10.520:FF:000001">
    <property type="entry name" value="NEDD8-activating enzyme E1 catalytic subunit"/>
    <property type="match status" value="1"/>
</dbReference>
<dbReference type="GO" id="GO:0005634">
    <property type="term" value="C:nucleus"/>
    <property type="evidence" value="ECO:0000318"/>
    <property type="project" value="GO_Central"/>
</dbReference>
<dbReference type="GO" id="GO:0005737">
    <property type="term" value="C:cytoplasm"/>
    <property type="evidence" value="ECO:0000318"/>
    <property type="project" value="GO_Central"/>
</dbReference>
<dbReference type="EC" id="6.2.1.64" evidence="8 11"/>
<evidence type="ECO:0000256" key="11">
    <source>
        <dbReference type="RuleBase" id="RU368009"/>
    </source>
</evidence>
<dbReference type="Gene3D" id="3.40.50.720">
    <property type="entry name" value="NAD(P)-binding Rossmann-like Domain"/>
    <property type="match status" value="1"/>
</dbReference>
<dbReference type="Gene3D" id="1.10.10.520">
    <property type="entry name" value="Ubiquitin activating enzymes (Uba3). Chain: B, domain 2"/>
    <property type="match status" value="1"/>
</dbReference>
<feature type="compositionally biased region" description="Polar residues" evidence="12">
    <location>
        <begin position="48"/>
        <end position="58"/>
    </location>
</feature>
<evidence type="ECO:0000256" key="8">
    <source>
        <dbReference type="ARBA" id="ARBA00023624"/>
    </source>
</evidence>
<sequence>MRDRHLCFLIGETGRNPNAAAQLAPQPSVRGGSHSQPAPLLFFLVPSPSESSKASRTQRAAAMASPDAEQPAPTEPARWRDLDMLLSRPGNLVEASFDPSPTLRDLLGSLVEVLVVGAGGLGCELLKDLALSGFKKLHVIDMDTIDVSNLNRQFLFRVQDVGKSKAEVAAKRVMERVSGVNIVPHFCRIEDKELEFYSQFHIIVLGLDSIEARSYINSVACGFLEYDSNDNPLPETVKPMVDGGTEGFKGHARVIIPGTTPCFECNIWLFPPQVKFPLCTLAETPRTAAHCIEYAHLIKWDEVHSGKPFDADDAEHMQWIYSEALKRAELFGISGVTYSLTQGVVKNIIPAIASTNAIISAACALEAFKLISGCSKSVSNYLTYNGLEGTHIKVTDFVRDKDCLVCGPGTLIELDTSSTLAEFIKMLEEHPKLRISKASVTHEGNNLYMQSPEVLEQMTRPNLSVPMFELLKGVPCATVHATGMAENNGKKVSSLRKLRVAFKGVEASNMDTTESS</sequence>
<keyword evidence="6 11" id="KW-0833">Ubl conjugation pathway</keyword>
<keyword evidence="4 11" id="KW-0436">Ligase</keyword>
<name>K3XGP2_SETIT</name>
<evidence type="ECO:0000256" key="5">
    <source>
        <dbReference type="ARBA" id="ARBA00022741"/>
    </source>
</evidence>
<comment type="pathway">
    <text evidence="1 11">Protein modification; protein neddylation.</text>
</comment>
<keyword evidence="15" id="KW-1185">Reference proteome</keyword>
<feature type="active site" description="Glycyl thioester intermediate" evidence="10">
    <location>
        <position position="279"/>
    </location>
</feature>
<dbReference type="FunFam" id="3.10.290.20:FF:000006">
    <property type="entry name" value="NEDD8-activating enzyme E1 catalytic subunit"/>
    <property type="match status" value="1"/>
</dbReference>
<dbReference type="OMA" id="PYLENYM"/>
<comment type="function">
    <text evidence="11">Catalytic subunit of the dimeric E1 enzyme, which activates NEDD8.</text>
</comment>
<organism evidence="14 15">
    <name type="scientific">Setaria italica</name>
    <name type="common">Foxtail millet</name>
    <name type="synonym">Panicum italicum</name>
    <dbReference type="NCBI Taxonomy" id="4555"/>
    <lineage>
        <taxon>Eukaryota</taxon>
        <taxon>Viridiplantae</taxon>
        <taxon>Streptophyta</taxon>
        <taxon>Embryophyta</taxon>
        <taxon>Tracheophyta</taxon>
        <taxon>Spermatophyta</taxon>
        <taxon>Magnoliopsida</taxon>
        <taxon>Liliopsida</taxon>
        <taxon>Poales</taxon>
        <taxon>Poaceae</taxon>
        <taxon>PACMAD clade</taxon>
        <taxon>Panicoideae</taxon>
        <taxon>Panicodae</taxon>
        <taxon>Paniceae</taxon>
        <taxon>Cenchrinae</taxon>
        <taxon>Setaria</taxon>
    </lineage>
</organism>
<dbReference type="InParanoid" id="K3XGP2"/>
<dbReference type="SMART" id="SM01181">
    <property type="entry name" value="E2_bind"/>
    <property type="match status" value="1"/>
</dbReference>
<comment type="catalytic activity">
    <reaction evidence="9 11">
        <text>ATP + [NEDD8 protein] + [E1 NEDD8-activating enzyme]-L-cysteine = AMP + diphosphate + [E1 NEDD8-activating enzyme]-S-[NEDD8 protein]-yl-L-cysteine.</text>
        <dbReference type="EC" id="6.2.1.64"/>
    </reaction>
</comment>
<dbReference type="InterPro" id="IPR014929">
    <property type="entry name" value="E2-binding"/>
</dbReference>